<organism evidence="1 2">
    <name type="scientific">Stephania japonica</name>
    <dbReference type="NCBI Taxonomy" id="461633"/>
    <lineage>
        <taxon>Eukaryota</taxon>
        <taxon>Viridiplantae</taxon>
        <taxon>Streptophyta</taxon>
        <taxon>Embryophyta</taxon>
        <taxon>Tracheophyta</taxon>
        <taxon>Spermatophyta</taxon>
        <taxon>Magnoliopsida</taxon>
        <taxon>Ranunculales</taxon>
        <taxon>Menispermaceae</taxon>
        <taxon>Menispermoideae</taxon>
        <taxon>Cissampelideae</taxon>
        <taxon>Stephania</taxon>
    </lineage>
</organism>
<evidence type="ECO:0000313" key="1">
    <source>
        <dbReference type="EMBL" id="KAK9115914.1"/>
    </source>
</evidence>
<sequence length="75" mass="8751">MAHYAVAIRAQVNGMWRENGHDEPIDGEIRTEERKIYVGDLGVVIRVTIVQSKTLFRTTYSVETPQMYTIIQYYK</sequence>
<comment type="caution">
    <text evidence="1">The sequence shown here is derived from an EMBL/GenBank/DDBJ whole genome shotgun (WGS) entry which is preliminary data.</text>
</comment>
<dbReference type="Proteomes" id="UP001417504">
    <property type="component" value="Unassembled WGS sequence"/>
</dbReference>
<reference evidence="1 2" key="1">
    <citation type="submission" date="2024-01" db="EMBL/GenBank/DDBJ databases">
        <title>Genome assemblies of Stephania.</title>
        <authorList>
            <person name="Yang L."/>
        </authorList>
    </citation>
    <scope>NUCLEOTIDE SEQUENCE [LARGE SCALE GENOMIC DNA]</scope>
    <source>
        <strain evidence="1">QJT</strain>
        <tissue evidence="1">Leaf</tissue>
    </source>
</reference>
<keyword evidence="2" id="KW-1185">Reference proteome</keyword>
<dbReference type="AlphaFoldDB" id="A0AAP0NRX2"/>
<accession>A0AAP0NRX2</accession>
<protein>
    <submittedName>
        <fullName evidence="1">Uncharacterized protein</fullName>
    </submittedName>
</protein>
<name>A0AAP0NRX2_9MAGN</name>
<dbReference type="EMBL" id="JBBNAE010000006">
    <property type="protein sequence ID" value="KAK9115914.1"/>
    <property type="molecule type" value="Genomic_DNA"/>
</dbReference>
<proteinExistence type="predicted"/>
<evidence type="ECO:0000313" key="2">
    <source>
        <dbReference type="Proteomes" id="UP001417504"/>
    </source>
</evidence>
<gene>
    <name evidence="1" type="ORF">Sjap_014861</name>
</gene>